<protein>
    <submittedName>
        <fullName evidence="3">Lipase</fullName>
    </submittedName>
</protein>
<dbReference type="Proteomes" id="UP000526734">
    <property type="component" value="Unassembled WGS sequence"/>
</dbReference>
<dbReference type="RefSeq" id="WP_182895824.1">
    <property type="nucleotide sequence ID" value="NZ_JACGZW010000017.1"/>
</dbReference>
<dbReference type="Gene3D" id="1.10.260.130">
    <property type="match status" value="1"/>
</dbReference>
<evidence type="ECO:0000313" key="4">
    <source>
        <dbReference type="Proteomes" id="UP000526734"/>
    </source>
</evidence>
<dbReference type="PANTHER" id="PTHR34853:SF1">
    <property type="entry name" value="LIPASE 5"/>
    <property type="match status" value="1"/>
</dbReference>
<keyword evidence="4" id="KW-1185">Reference proteome</keyword>
<dbReference type="InterPro" id="IPR005152">
    <property type="entry name" value="Lipase_secreted"/>
</dbReference>
<reference evidence="3 4" key="1">
    <citation type="submission" date="2020-08" db="EMBL/GenBank/DDBJ databases">
        <title>Amycolatopsis sp. nov. DR6-1 isolated from Dendrobium heterocarpum.</title>
        <authorList>
            <person name="Tedsree N."/>
            <person name="Kuncharoen N."/>
            <person name="Likhitwitayawuid K."/>
            <person name="Tanasupawat S."/>
        </authorList>
    </citation>
    <scope>NUCLEOTIDE SEQUENCE [LARGE SCALE GENOMIC DNA]</scope>
    <source>
        <strain evidence="3 4">DR6-1</strain>
    </source>
</reference>
<feature type="chain" id="PRO_5030541941" evidence="2">
    <location>
        <begin position="38"/>
        <end position="429"/>
    </location>
</feature>
<feature type="signal peptide" evidence="2">
    <location>
        <begin position="1"/>
        <end position="37"/>
    </location>
</feature>
<proteinExistence type="predicted"/>
<dbReference type="Gene3D" id="3.40.50.1820">
    <property type="entry name" value="alpha/beta hydrolase"/>
    <property type="match status" value="1"/>
</dbReference>
<organism evidence="3 4">
    <name type="scientific">Amycolatopsis dendrobii</name>
    <dbReference type="NCBI Taxonomy" id="2760662"/>
    <lineage>
        <taxon>Bacteria</taxon>
        <taxon>Bacillati</taxon>
        <taxon>Actinomycetota</taxon>
        <taxon>Actinomycetes</taxon>
        <taxon>Pseudonocardiales</taxon>
        <taxon>Pseudonocardiaceae</taxon>
        <taxon>Amycolatopsis</taxon>
    </lineage>
</organism>
<sequence>MKQASRRQYRARRRLEAAATALAAVAGLLGAPGPAGAATSAPDFYTPPASLPAGKPGDLIRTEPSPLGLPLPAKATRLMYRSTDVHGAPIAVTGTMLAPTAAWRGSGPRPLVSLAIGTHGQGDQCAPSKLLNTAVHYRPPFDLMAGYEVLAMSSLLSRGYAVVVTDYQGLGTPGTHTYLNPVAEGHAVIDAARAAQRLPGTPAPAGGPVAFWGYSQGGGAAGGAAEAAGAYAPELDLRGSYVGAAPTDLAALSDKLSGTLLSGVLGYYLNGLVAAYPHAAPIIQSGLNRAGKAMLQRVAGQCVVETALDYGFHRSGDFTAHGESITAMLNANPETRAILASHRLGAIPPSAPVLMSTGDNDDIVPASAVRATAADWCRRGATVRVDNLQLPAVLPGTALGHIANYLAATPAALDWLAGRFAESPAPSTC</sequence>
<keyword evidence="2" id="KW-0732">Signal</keyword>
<evidence type="ECO:0000313" key="3">
    <source>
        <dbReference type="EMBL" id="MBB1159127.1"/>
    </source>
</evidence>
<dbReference type="GO" id="GO:0016042">
    <property type="term" value="P:lipid catabolic process"/>
    <property type="evidence" value="ECO:0007669"/>
    <property type="project" value="InterPro"/>
</dbReference>
<gene>
    <name evidence="3" type="ORF">H4281_38795</name>
</gene>
<comment type="caution">
    <text evidence="3">The sequence shown here is derived from an EMBL/GenBank/DDBJ whole genome shotgun (WGS) entry which is preliminary data.</text>
</comment>
<accession>A0A7W3W6B3</accession>
<evidence type="ECO:0000256" key="1">
    <source>
        <dbReference type="SAM" id="MobiDB-lite"/>
    </source>
</evidence>
<dbReference type="InterPro" id="IPR029058">
    <property type="entry name" value="AB_hydrolase_fold"/>
</dbReference>
<dbReference type="GO" id="GO:0004806">
    <property type="term" value="F:triacylglycerol lipase activity"/>
    <property type="evidence" value="ECO:0007669"/>
    <property type="project" value="InterPro"/>
</dbReference>
<dbReference type="AlphaFoldDB" id="A0A7W3W6B3"/>
<name>A0A7W3W6B3_9PSEU</name>
<dbReference type="EMBL" id="JACGZW010000017">
    <property type="protein sequence ID" value="MBB1159127.1"/>
    <property type="molecule type" value="Genomic_DNA"/>
</dbReference>
<dbReference type="PANTHER" id="PTHR34853">
    <property type="match status" value="1"/>
</dbReference>
<dbReference type="PIRSF" id="PIRSF029171">
    <property type="entry name" value="Esterase_LipA"/>
    <property type="match status" value="1"/>
</dbReference>
<dbReference type="Pfam" id="PF03583">
    <property type="entry name" value="LIP"/>
    <property type="match status" value="1"/>
</dbReference>
<dbReference type="SUPFAM" id="SSF53474">
    <property type="entry name" value="alpha/beta-Hydrolases"/>
    <property type="match status" value="1"/>
</dbReference>
<evidence type="ECO:0000256" key="2">
    <source>
        <dbReference type="SAM" id="SignalP"/>
    </source>
</evidence>
<feature type="region of interest" description="Disordered" evidence="1">
    <location>
        <begin position="47"/>
        <end position="67"/>
    </location>
</feature>